<proteinExistence type="predicted"/>
<dbReference type="InterPro" id="IPR050482">
    <property type="entry name" value="Sensor_HK_TwoCompSys"/>
</dbReference>
<dbReference type="SUPFAM" id="SSF48452">
    <property type="entry name" value="TPR-like"/>
    <property type="match status" value="2"/>
</dbReference>
<keyword evidence="6" id="KW-0472">Membrane</keyword>
<keyword evidence="4" id="KW-0802">TPR repeat</keyword>
<dbReference type="InterPro" id="IPR005467">
    <property type="entry name" value="His_kinase_dom"/>
</dbReference>
<dbReference type="GO" id="GO:0046983">
    <property type="term" value="F:protein dimerization activity"/>
    <property type="evidence" value="ECO:0007669"/>
    <property type="project" value="InterPro"/>
</dbReference>
<dbReference type="Gene3D" id="1.25.40.10">
    <property type="entry name" value="Tetratricopeptide repeat domain"/>
    <property type="match status" value="1"/>
</dbReference>
<accession>A0A979GQ25</accession>
<dbReference type="EC" id="2.7.13.3" evidence="8"/>
<dbReference type="Gene3D" id="1.20.5.1930">
    <property type="match status" value="1"/>
</dbReference>
<dbReference type="GO" id="GO:0000155">
    <property type="term" value="F:phosphorelay sensor kinase activity"/>
    <property type="evidence" value="ECO:0007669"/>
    <property type="project" value="InterPro"/>
</dbReference>
<protein>
    <submittedName>
        <fullName evidence="8">Histidine kinase</fullName>
        <ecNumber evidence="8">2.7.13.3</ecNumber>
    </submittedName>
</protein>
<reference evidence="9" key="1">
    <citation type="submission" date="2009-08" db="EMBL/GenBank/DDBJ databases">
        <title>The complete genome of Chitinophaga pinensis DSM 2588.</title>
        <authorList>
            <consortium name="US DOE Joint Genome Institute (JGI-PGF)"/>
            <person name="Lucas S."/>
            <person name="Copeland A."/>
            <person name="Lapidus A."/>
            <person name="Glavina del Rio T."/>
            <person name="Dalin E."/>
            <person name="Tice H."/>
            <person name="Bruce D."/>
            <person name="Goodwin L."/>
            <person name="Pitluck S."/>
            <person name="Kyrpides N."/>
            <person name="Mavromatis K."/>
            <person name="Ivanova N."/>
            <person name="Mikhailova N."/>
            <person name="Sims D."/>
            <person name="Meinche L."/>
            <person name="Brettin T."/>
            <person name="Detter J.C."/>
            <person name="Han C."/>
            <person name="Larimer F."/>
            <person name="Land M."/>
            <person name="Hauser L."/>
            <person name="Markowitz V."/>
            <person name="Cheng J.-F."/>
            <person name="Hugenholtz P."/>
            <person name="Woyke T."/>
            <person name="Wu D."/>
            <person name="Spring S."/>
            <person name="Klenk H.-P."/>
            <person name="Eisen J.A."/>
        </authorList>
    </citation>
    <scope>NUCLEOTIDE SEQUENCE [LARGE SCALE GENOMIC DNA]</scope>
    <source>
        <strain evidence="9">ATCC 43595 / DSM 2588 / LMG 13176 / NBRC 15968 / NCIMB 11800 / UQM 2034</strain>
    </source>
</reference>
<gene>
    <name evidence="8" type="ordered locus">Cpin_2136</name>
</gene>
<dbReference type="EMBL" id="CP001699">
    <property type="protein sequence ID" value="ACU59628.1"/>
    <property type="molecule type" value="Genomic_DNA"/>
</dbReference>
<keyword evidence="6" id="KW-0812">Transmembrane</keyword>
<dbReference type="InterPro" id="IPR011712">
    <property type="entry name" value="Sig_transdc_His_kin_sub3_dim/P"/>
</dbReference>
<feature type="coiled-coil region" evidence="5">
    <location>
        <begin position="342"/>
        <end position="369"/>
    </location>
</feature>
<feature type="repeat" description="TPR" evidence="4">
    <location>
        <begin position="146"/>
        <end position="179"/>
    </location>
</feature>
<dbReference type="Proteomes" id="UP000002215">
    <property type="component" value="Chromosome"/>
</dbReference>
<keyword evidence="6" id="KW-1133">Transmembrane helix</keyword>
<dbReference type="SUPFAM" id="SSF55874">
    <property type="entry name" value="ATPase domain of HSP90 chaperone/DNA topoisomerase II/histidine kinase"/>
    <property type="match status" value="1"/>
</dbReference>
<evidence type="ECO:0000256" key="5">
    <source>
        <dbReference type="SAM" id="Coils"/>
    </source>
</evidence>
<dbReference type="PROSITE" id="PS50109">
    <property type="entry name" value="HIS_KIN"/>
    <property type="match status" value="1"/>
</dbReference>
<keyword evidence="5" id="KW-0175">Coiled coil</keyword>
<dbReference type="InterPro" id="IPR019734">
    <property type="entry name" value="TPR_rpt"/>
</dbReference>
<dbReference type="PANTHER" id="PTHR24421:SF59">
    <property type="entry name" value="OXYGEN SENSOR HISTIDINE KINASE NREB"/>
    <property type="match status" value="1"/>
</dbReference>
<dbReference type="GO" id="GO:0016020">
    <property type="term" value="C:membrane"/>
    <property type="evidence" value="ECO:0007669"/>
    <property type="project" value="InterPro"/>
</dbReference>
<dbReference type="KEGG" id="cpi:Cpin_2136"/>
<evidence type="ECO:0000313" key="8">
    <source>
        <dbReference type="EMBL" id="ACU59628.1"/>
    </source>
</evidence>
<dbReference type="InterPro" id="IPR036890">
    <property type="entry name" value="HATPase_C_sf"/>
</dbReference>
<dbReference type="Pfam" id="PF02518">
    <property type="entry name" value="HATPase_c"/>
    <property type="match status" value="1"/>
</dbReference>
<dbReference type="AlphaFoldDB" id="A0A979GQ25"/>
<keyword evidence="2 8" id="KW-0418">Kinase</keyword>
<keyword evidence="3" id="KW-0902">Two-component regulatory system</keyword>
<dbReference type="PANTHER" id="PTHR24421">
    <property type="entry name" value="NITRATE/NITRITE SENSOR PROTEIN NARX-RELATED"/>
    <property type="match status" value="1"/>
</dbReference>
<evidence type="ECO:0000259" key="7">
    <source>
        <dbReference type="PROSITE" id="PS50109"/>
    </source>
</evidence>
<sequence length="638" mass="72012">MPLNQQRYFDSLTTMLREPGTDSVKARANFALVVYWVSRDTVKARQCIEEGRRLSKGSSFLYGLSYAHEGYLYYGSDIDRSETAFKRADSVLSPYPTKDAYQIRANVWINLAVIQQRKDDDRTYIDYVLNKAIPLASKAGDSTILASQYVGVGVAFMNIEQYDKAETYLNNAIRIYKSIHASGPKLISAYNRAGENYICLEKYEEAKRTVDEVKPLLAPYPESELYAGHYMVEGLYYHHQQQYATAIKCFDKGMAAAKGPNKVYAIQEIQFYKVKSLLAAKIYGPAKDILLELMQDEDVMSLNSSRLEIYEGLAESYSGLGEMKPAYEWLKQSRHLSDSLHESDVANDINALEMKYQRAESQKRIIALEGKNAQAALSAKNSRLYSWLFASTSLFLLVVATFALLYYRSNRKLLAQKEVNHVQQLIEIEQQQRLKFGQAVLQGEEQERHRLARDLHDGLGGMLAAVKLNLSGQLSGVETKQTELRKIIGQVDSSVTELRRIAHNMMPVNLLKFGLETALRDMCESLMTKQLTIDFQAYGISRTLPEQKQVHIYRIVQEMLVNAIRHGEADNIIVQCNQDGNTFLITLEDNGKGFDTAISGKGIGLSNIRNRVGFLDGNIEITSVINEGTTINIELHVG</sequence>
<evidence type="ECO:0000256" key="2">
    <source>
        <dbReference type="ARBA" id="ARBA00022777"/>
    </source>
</evidence>
<feature type="domain" description="Histidine kinase" evidence="7">
    <location>
        <begin position="450"/>
        <end position="638"/>
    </location>
</feature>
<evidence type="ECO:0000256" key="6">
    <source>
        <dbReference type="SAM" id="Phobius"/>
    </source>
</evidence>
<reference evidence="8 9" key="2">
    <citation type="journal article" date="2010" name="Stand. Genomic Sci.">
        <title>Complete genome sequence of Chitinophaga pinensis type strain (UQM 2034).</title>
        <authorList>
            <person name="Glavina Del Rio T."/>
            <person name="Abt B."/>
            <person name="Spring S."/>
            <person name="Lapidus A."/>
            <person name="Nolan M."/>
            <person name="Tice H."/>
            <person name="Copeland A."/>
            <person name="Cheng J.F."/>
            <person name="Chen F."/>
            <person name="Bruce D."/>
            <person name="Goodwin L."/>
            <person name="Pitluck S."/>
            <person name="Ivanova N."/>
            <person name="Mavromatis K."/>
            <person name="Mikhailova N."/>
            <person name="Pati A."/>
            <person name="Chen A."/>
            <person name="Palaniappan K."/>
            <person name="Land M."/>
            <person name="Hauser L."/>
            <person name="Chang Y.J."/>
            <person name="Jeffries C.D."/>
            <person name="Chain P."/>
            <person name="Saunders E."/>
            <person name="Detter J.C."/>
            <person name="Brettin T."/>
            <person name="Rohde M."/>
            <person name="Goker M."/>
            <person name="Bristow J."/>
            <person name="Eisen J.A."/>
            <person name="Markowitz V."/>
            <person name="Hugenholtz P."/>
            <person name="Kyrpides N.C."/>
            <person name="Klenk H.P."/>
            <person name="Lucas S."/>
        </authorList>
    </citation>
    <scope>NUCLEOTIDE SEQUENCE [LARGE SCALE GENOMIC DNA]</scope>
    <source>
        <strain evidence="9">ATCC 43595 / DSM 2588 / LMG 13176 / NBRC 15968 / NCIMB 11800 / UQM 2034</strain>
    </source>
</reference>
<evidence type="ECO:0000313" key="9">
    <source>
        <dbReference type="Proteomes" id="UP000002215"/>
    </source>
</evidence>
<evidence type="ECO:0000256" key="3">
    <source>
        <dbReference type="ARBA" id="ARBA00023012"/>
    </source>
</evidence>
<dbReference type="InterPro" id="IPR011990">
    <property type="entry name" value="TPR-like_helical_dom_sf"/>
</dbReference>
<organism evidence="8 9">
    <name type="scientific">Chitinophaga pinensis (strain ATCC 43595 / DSM 2588 / LMG 13176 / NBRC 15968 / NCIMB 11800 / UQM 2034)</name>
    <dbReference type="NCBI Taxonomy" id="485918"/>
    <lineage>
        <taxon>Bacteria</taxon>
        <taxon>Pseudomonadati</taxon>
        <taxon>Bacteroidota</taxon>
        <taxon>Chitinophagia</taxon>
        <taxon>Chitinophagales</taxon>
        <taxon>Chitinophagaceae</taxon>
        <taxon>Chitinophaga</taxon>
    </lineage>
</organism>
<evidence type="ECO:0000256" key="4">
    <source>
        <dbReference type="PROSITE-ProRule" id="PRU00339"/>
    </source>
</evidence>
<dbReference type="CDD" id="cd16917">
    <property type="entry name" value="HATPase_UhpB-NarQ-NarX-like"/>
    <property type="match status" value="1"/>
</dbReference>
<dbReference type="SMART" id="SM00387">
    <property type="entry name" value="HATPase_c"/>
    <property type="match status" value="1"/>
</dbReference>
<dbReference type="Gene3D" id="3.30.565.10">
    <property type="entry name" value="Histidine kinase-like ATPase, C-terminal domain"/>
    <property type="match status" value="1"/>
</dbReference>
<dbReference type="SMART" id="SM00028">
    <property type="entry name" value="TPR"/>
    <property type="match status" value="4"/>
</dbReference>
<keyword evidence="1 8" id="KW-0808">Transferase</keyword>
<name>A0A979GQ25_CHIPD</name>
<dbReference type="Pfam" id="PF07730">
    <property type="entry name" value="HisKA_3"/>
    <property type="match status" value="1"/>
</dbReference>
<evidence type="ECO:0000256" key="1">
    <source>
        <dbReference type="ARBA" id="ARBA00022679"/>
    </source>
</evidence>
<feature type="transmembrane region" description="Helical" evidence="6">
    <location>
        <begin position="384"/>
        <end position="407"/>
    </location>
</feature>
<dbReference type="InterPro" id="IPR003594">
    <property type="entry name" value="HATPase_dom"/>
</dbReference>
<dbReference type="PROSITE" id="PS50005">
    <property type="entry name" value="TPR"/>
    <property type="match status" value="1"/>
</dbReference>